<sequence>MSLPPMNSVPFECLVSTMPPQTLSDSLAHVPTRCGKQLWIPAGDARLPLDDGFATAIALMPPHSLCPLRDDAIAVQELWSSSVSRCKASDSFVAPSTSLSPFLLPTVTHSGVSDVTASTCVSSRASQVSSFESGPALAACDSSSSCHTQDEECAALSPSPSPGGPRLDFSSSAAVVTLCREPAVPIGAAQPPSQGPNVRPAALVQRATAAVQRAAPESLQATLAGPPANNVSYTASEFECASLTRTTAAPSTSGVAAVTDEGNDHLLNLVSLSPSYPTQGHLQVHRSCPTPCLPAPSRLGEFAGQGFPQKANNEAGLPWGLERYCYPELCTPTVAGSEESLHFASCHPETFGLLEASSRCMDAFCCGTCSRGSAEHPCATLCAGGSLRRPVVRDERGHLPLSPPADSRTSRDLNRLPGFRSAGDPDRDPALLHAGRGLSCERGKDLSLDDGGDSLCNPYQELQNLTEGSPLHERSEAFFPYLRLENEAPGYTSPYTYQALDSPSAYKWRALTASPRESRLSRSISPSTWDGLSIYLSESDPFYQDLSLPSTGDTPGSPLVESSGVARLLTTDEQIGEPLTPTDVSSGAPSRLSTRSELLQCESSQLPNPKIPICAASQTASSEELIAHAEAERTSPSIPVSSATYDVGAAPPETGRSSVAKTDLRENATPWWEGNAAGQPRAPEQLPPKRCLPEACAEDATSLNHQVDRSRCPDTACSSGRADVAATCEALTVSAPGATPRQLDCRDSFISSECSGSKGAVERRTDAAGIPPASSSPGLGFVAIQQVDSTVAGGTTNACPVGNLGAALTRGTALESIPTAGSSLSSESGAAAPAPFLTVWSETQGSSGSQSPVSCSSFSPAPVSSRRGNGDHVGLPSISTCVPSCSPGMARSASLPANKSALPCGENESYQHFAHATNFSPLVLAPNVSTGGGTWHLARGVPEKVAAKPAVTTGLPRCTSASFVTSVSVGQRTTQAGPSVPSCSQENFSVRQMPFVAARTPGDGQLPMQATVLQQQMPQLAKASPAGKVGATSEVNLQGVSAPPQFGPPRVPLNNVAASSNLLAASAASHVDSTNVSAMKYPYFCPPAAHVGRATVARQFGNVSCLAKDESVFEEHEPGEAQQETAFDFGGPTAVPIRTRKGFRKPLPLPQEMLACPGDVGDAERGNEPVLQYDAASREWRVFWVEDRLARYKVFQAKKFGKERAQQLAEDWYHRARAGHVSVGSRGLRGVQSQGAPKAKKIKTES</sequence>
<reference evidence="2 3" key="1">
    <citation type="submission" date="2014-03" db="EMBL/GenBank/DDBJ databases">
        <authorList>
            <person name="Sibley D."/>
            <person name="Venepally P."/>
            <person name="Karamycheva S."/>
            <person name="Hadjithomas M."/>
            <person name="Khan A."/>
            <person name="Brunk B."/>
            <person name="Roos D."/>
            <person name="Caler E."/>
            <person name="Lorenzi H."/>
        </authorList>
    </citation>
    <scope>NUCLEOTIDE SEQUENCE [LARGE SCALE GENOMIC DNA]</scope>
    <source>
        <strain evidence="3">p89</strain>
    </source>
</reference>
<organism evidence="2 3">
    <name type="scientific">Toxoplasma gondii p89</name>
    <dbReference type="NCBI Taxonomy" id="943119"/>
    <lineage>
        <taxon>Eukaryota</taxon>
        <taxon>Sar</taxon>
        <taxon>Alveolata</taxon>
        <taxon>Apicomplexa</taxon>
        <taxon>Conoidasida</taxon>
        <taxon>Coccidia</taxon>
        <taxon>Eucoccidiorida</taxon>
        <taxon>Eimeriorina</taxon>
        <taxon>Sarcocystidae</taxon>
        <taxon>Toxoplasma</taxon>
    </lineage>
</organism>
<dbReference type="VEuPathDB" id="ToxoDB:TGP89_244510"/>
<feature type="region of interest" description="Disordered" evidence="1">
    <location>
        <begin position="572"/>
        <end position="596"/>
    </location>
</feature>
<dbReference type="OrthoDB" id="329651at2759"/>
<dbReference type="EMBL" id="AEYI02001673">
    <property type="protein sequence ID" value="KFG34472.1"/>
    <property type="molecule type" value="Genomic_DNA"/>
</dbReference>
<proteinExistence type="predicted"/>
<feature type="compositionally biased region" description="Polar residues" evidence="1">
    <location>
        <begin position="582"/>
        <end position="596"/>
    </location>
</feature>
<name>A0A086JQQ4_TOXGO</name>
<accession>A0A086JQQ4</accession>
<comment type="caution">
    <text evidence="2">The sequence shown here is derived from an EMBL/GenBank/DDBJ whole genome shotgun (WGS) entry which is preliminary data.</text>
</comment>
<feature type="compositionally biased region" description="Polar residues" evidence="1">
    <location>
        <begin position="634"/>
        <end position="644"/>
    </location>
</feature>
<evidence type="ECO:0000313" key="3">
    <source>
        <dbReference type="Proteomes" id="UP000028828"/>
    </source>
</evidence>
<feature type="compositionally biased region" description="Low complexity" evidence="1">
    <location>
        <begin position="844"/>
        <end position="865"/>
    </location>
</feature>
<protein>
    <submittedName>
        <fullName evidence="2">AP2 domain transcription factor AP2VI-3</fullName>
    </submittedName>
</protein>
<feature type="region of interest" description="Disordered" evidence="1">
    <location>
        <begin position="630"/>
        <end position="662"/>
    </location>
</feature>
<dbReference type="Proteomes" id="UP000028828">
    <property type="component" value="Unassembled WGS sequence"/>
</dbReference>
<dbReference type="AlphaFoldDB" id="A0A086JQQ4"/>
<feature type="region of interest" description="Disordered" evidence="1">
    <location>
        <begin position="842"/>
        <end position="871"/>
    </location>
</feature>
<feature type="region of interest" description="Disordered" evidence="1">
    <location>
        <begin position="394"/>
        <end position="430"/>
    </location>
</feature>
<evidence type="ECO:0000256" key="1">
    <source>
        <dbReference type="SAM" id="MobiDB-lite"/>
    </source>
</evidence>
<feature type="region of interest" description="Disordered" evidence="1">
    <location>
        <begin position="1224"/>
        <end position="1246"/>
    </location>
</feature>
<evidence type="ECO:0000313" key="2">
    <source>
        <dbReference type="EMBL" id="KFG34472.1"/>
    </source>
</evidence>
<gene>
    <name evidence="2" type="ORF">TGP89_244510</name>
</gene>